<feature type="transmembrane region" description="Helical" evidence="1">
    <location>
        <begin position="263"/>
        <end position="282"/>
    </location>
</feature>
<dbReference type="RefSeq" id="WP_152945815.1">
    <property type="nucleotide sequence ID" value="NZ_WHYR01000013.1"/>
</dbReference>
<accession>A0A6N7IPJ0</accession>
<feature type="transmembrane region" description="Helical" evidence="1">
    <location>
        <begin position="322"/>
        <end position="341"/>
    </location>
</feature>
<comment type="caution">
    <text evidence="2">The sequence shown here is derived from an EMBL/GenBank/DDBJ whole genome shotgun (WGS) entry which is preliminary data.</text>
</comment>
<feature type="transmembrane region" description="Helical" evidence="1">
    <location>
        <begin position="87"/>
        <end position="107"/>
    </location>
</feature>
<evidence type="ECO:0000256" key="1">
    <source>
        <dbReference type="SAM" id="Phobius"/>
    </source>
</evidence>
<organism evidence="2 3">
    <name type="scientific">Desulfofundulus thermobenzoicus</name>
    <dbReference type="NCBI Taxonomy" id="29376"/>
    <lineage>
        <taxon>Bacteria</taxon>
        <taxon>Bacillati</taxon>
        <taxon>Bacillota</taxon>
        <taxon>Clostridia</taxon>
        <taxon>Eubacteriales</taxon>
        <taxon>Peptococcaceae</taxon>
        <taxon>Desulfofundulus</taxon>
    </lineage>
</organism>
<feature type="transmembrane region" description="Helical" evidence="1">
    <location>
        <begin position="223"/>
        <end position="243"/>
    </location>
</feature>
<evidence type="ECO:0000313" key="2">
    <source>
        <dbReference type="EMBL" id="MQL51880.1"/>
    </source>
</evidence>
<name>A0A6N7IPJ0_9FIRM</name>
<keyword evidence="1" id="KW-0472">Membrane</keyword>
<dbReference type="OrthoDB" id="3190590at2"/>
<dbReference type="NCBIfam" id="TIGR04112">
    <property type="entry name" value="seleno_YedE"/>
    <property type="match status" value="1"/>
</dbReference>
<keyword evidence="1" id="KW-0812">Transmembrane</keyword>
<evidence type="ECO:0000313" key="3">
    <source>
        <dbReference type="Proteomes" id="UP000441717"/>
    </source>
</evidence>
<keyword evidence="1" id="KW-1133">Transmembrane helix</keyword>
<feature type="transmembrane region" description="Helical" evidence="1">
    <location>
        <begin position="57"/>
        <end position="75"/>
    </location>
</feature>
<dbReference type="InterPro" id="IPR007272">
    <property type="entry name" value="Sulf_transp_TsuA/YedE"/>
</dbReference>
<feature type="transmembrane region" description="Helical" evidence="1">
    <location>
        <begin position="184"/>
        <end position="202"/>
    </location>
</feature>
<protein>
    <submittedName>
        <fullName evidence="2">YedE-related selenium metabolism membrane protein</fullName>
    </submittedName>
</protein>
<dbReference type="Pfam" id="PF04143">
    <property type="entry name" value="Sulf_transp"/>
    <property type="match status" value="1"/>
</dbReference>
<feature type="transmembrane region" description="Helical" evidence="1">
    <location>
        <begin position="294"/>
        <end position="316"/>
    </location>
</feature>
<dbReference type="InterPro" id="IPR026366">
    <property type="entry name" value="Seleno_YedE"/>
</dbReference>
<dbReference type="AlphaFoldDB" id="A0A6N7IPJ0"/>
<dbReference type="EMBL" id="WHYR01000013">
    <property type="protein sequence ID" value="MQL51880.1"/>
    <property type="molecule type" value="Genomic_DNA"/>
</dbReference>
<reference evidence="2 3" key="1">
    <citation type="submission" date="2019-10" db="EMBL/GenBank/DDBJ databases">
        <title>Comparative genomics of sulfur disproportionating microorganisms.</title>
        <authorList>
            <person name="Ward L.M."/>
            <person name="Bertran E."/>
            <person name="Johnston D."/>
        </authorList>
    </citation>
    <scope>NUCLEOTIDE SEQUENCE [LARGE SCALE GENOMIC DNA]</scope>
    <source>
        <strain evidence="2 3">DSM 14055</strain>
    </source>
</reference>
<feature type="transmembrane region" description="Helical" evidence="1">
    <location>
        <begin position="119"/>
        <end position="139"/>
    </location>
</feature>
<proteinExistence type="predicted"/>
<feature type="transmembrane region" description="Helical" evidence="1">
    <location>
        <begin position="151"/>
        <end position="169"/>
    </location>
</feature>
<dbReference type="Proteomes" id="UP000441717">
    <property type="component" value="Unassembled WGS sequence"/>
</dbReference>
<keyword evidence="3" id="KW-1185">Reference proteome</keyword>
<sequence length="359" mass="37036">MKGKVILAGGVLGLVAPILVQLGNPPNMGVCIACFLRDITGALGLHRAATVQYLRPEILGLVLGAFFSALATREFRAMGGSSTLTRFTLAFLAMIGMLIFLGCPVRTVLRLAGGDLNALVGLVGLVAGVAVGVWFLNRGFSLGRAVPQSKVSGYIFPLGIIILLLPLFVKTPFILFSQQGPGSMHAPVLISLAAGLVVGILSQRSRLCMVGGIRDFVLFRDPHLLYGFLAVLVMALAGNLLLGHFKLGFAGQPIAHTDGLWNFLGMALAGWAAVLLGGCPLRQLVAAGEGNTDCAVTVLGFMAGAAVAHNFGLAAGPQGVPVAGQVAVVIGLVAVFALAFFNTARLALTQGVKSNAQGS</sequence>
<gene>
    <name evidence="2" type="ORF">GFC01_06290</name>
</gene>